<reference evidence="2" key="1">
    <citation type="submission" date="2017-01" db="EMBL/GenBank/DDBJ databases">
        <title>Comparative genomics of anhydrobiosis in the tardigrade Hypsibius dujardini.</title>
        <authorList>
            <person name="Yoshida Y."/>
            <person name="Koutsovoulos G."/>
            <person name="Laetsch D."/>
            <person name="Stevens L."/>
            <person name="Kumar S."/>
            <person name="Horikawa D."/>
            <person name="Ishino K."/>
            <person name="Komine S."/>
            <person name="Tomita M."/>
            <person name="Blaxter M."/>
            <person name="Arakawa K."/>
        </authorList>
    </citation>
    <scope>NUCLEOTIDE SEQUENCE [LARGE SCALE GENOMIC DNA]</scope>
    <source>
        <strain evidence="2">Z151</strain>
    </source>
</reference>
<protein>
    <submittedName>
        <fullName evidence="1">Uncharacterized protein</fullName>
    </submittedName>
</protein>
<dbReference type="EMBL" id="MTYJ01000040">
    <property type="protein sequence ID" value="OQV19360.1"/>
    <property type="molecule type" value="Genomic_DNA"/>
</dbReference>
<organism evidence="1 2">
    <name type="scientific">Hypsibius exemplaris</name>
    <name type="common">Freshwater tardigrade</name>
    <dbReference type="NCBI Taxonomy" id="2072580"/>
    <lineage>
        <taxon>Eukaryota</taxon>
        <taxon>Metazoa</taxon>
        <taxon>Ecdysozoa</taxon>
        <taxon>Tardigrada</taxon>
        <taxon>Eutardigrada</taxon>
        <taxon>Parachela</taxon>
        <taxon>Hypsibioidea</taxon>
        <taxon>Hypsibiidae</taxon>
        <taxon>Hypsibius</taxon>
    </lineage>
</organism>
<dbReference type="AlphaFoldDB" id="A0A1W0WVZ7"/>
<comment type="caution">
    <text evidence="1">The sequence shown here is derived from an EMBL/GenBank/DDBJ whole genome shotgun (WGS) entry which is preliminary data.</text>
</comment>
<dbReference type="Proteomes" id="UP000192578">
    <property type="component" value="Unassembled WGS sequence"/>
</dbReference>
<proteinExistence type="predicted"/>
<evidence type="ECO:0000313" key="2">
    <source>
        <dbReference type="Proteomes" id="UP000192578"/>
    </source>
</evidence>
<name>A0A1W0WVZ7_HYPEX</name>
<accession>A0A1W0WVZ7</accession>
<gene>
    <name evidence="1" type="ORF">BV898_06595</name>
</gene>
<keyword evidence="2" id="KW-1185">Reference proteome</keyword>
<dbReference type="OrthoDB" id="5857868at2759"/>
<sequence length="82" mass="8948">MVRSTSLLRAVSKDITFWPTEPCIDIIRNPRTNKVAGGNWHGLHAARTAVLGIHGLLPPTVLTQEEQLYRTMQSSPPAADGS</sequence>
<evidence type="ECO:0000313" key="1">
    <source>
        <dbReference type="EMBL" id="OQV19360.1"/>
    </source>
</evidence>